<dbReference type="OrthoDB" id="8838209at2759"/>
<evidence type="ECO:0000313" key="3">
    <source>
        <dbReference type="Proteomes" id="UP000518266"/>
    </source>
</evidence>
<reference evidence="2 3" key="1">
    <citation type="submission" date="2020-03" db="EMBL/GenBank/DDBJ databases">
        <title>Dissostichus mawsoni Genome sequencing and assembly.</title>
        <authorList>
            <person name="Park H."/>
        </authorList>
    </citation>
    <scope>NUCLEOTIDE SEQUENCE [LARGE SCALE GENOMIC DNA]</scope>
    <source>
        <strain evidence="2">DM0001</strain>
        <tissue evidence="2">Muscle</tissue>
    </source>
</reference>
<protein>
    <submittedName>
        <fullName evidence="2">Uncharacterized protein</fullName>
    </submittedName>
</protein>
<name>A0A7J5YF83_DISMA</name>
<feature type="region of interest" description="Disordered" evidence="1">
    <location>
        <begin position="379"/>
        <end position="402"/>
    </location>
</feature>
<dbReference type="AlphaFoldDB" id="A0A7J5YF83"/>
<sequence>MEVRGIAMHGINKTSVCQRAQAEMQNVCDNWSALHLYQMDWQPTASAEQLQSHSSSPSSPRLAKTCTTSVLEKDQDTHLLYRVTLTQNMSPQTLCPSQNLATLVAHCIVGESLLGRLKSFPGESSNKLNAIPIKGAKLGGHAAQNRWLLRFLPILVHDRIKDADNAVWELVLLLRELVEFVCAPRLSDSDKMDALMARLVELGVQCEDDMILVEAPDIQDTLPLIQCRRLVKAFQGDSQAAPQFRSPGPTSTPLPQSDDLPPTPPETLPAHTPSAHSPSCEPYSIPWHKMPSKLMDVLGEKKWVKSKERLQMVRIVVDDYLHKHPGRPGRSKLMEIAKNIVGQYPLSFKQTEPFGNMPFAKDGCGPLFTQLENRVENIKRTSTPGKRRAEGGEGEVQRKKKSRNSDRYGCVEWDVAVEGTESRAELLSKRNELKSAFKTHDPQESSVRKLMAETYPIQRETINDGTNVKVLKEEWPFLFEAAHLFDHASRLLGFSVQNKLAQELSKKEPGINNFLDTKGMKMGEGPVQLICGIVRYFKENPDHLFCKNEVTIYSRLLLIRKVNDHITSPIVALSYAFCLFYVCNIEYPKEMSLTLEFMQRVFFGINPDRGSKAEMKGKKQHHIPPKLSKLVTELKEFDWHM</sequence>
<dbReference type="Proteomes" id="UP000518266">
    <property type="component" value="Unassembled WGS sequence"/>
</dbReference>
<proteinExistence type="predicted"/>
<organism evidence="2 3">
    <name type="scientific">Dissostichus mawsoni</name>
    <name type="common">Antarctic cod</name>
    <dbReference type="NCBI Taxonomy" id="36200"/>
    <lineage>
        <taxon>Eukaryota</taxon>
        <taxon>Metazoa</taxon>
        <taxon>Chordata</taxon>
        <taxon>Craniata</taxon>
        <taxon>Vertebrata</taxon>
        <taxon>Euteleostomi</taxon>
        <taxon>Actinopterygii</taxon>
        <taxon>Neopterygii</taxon>
        <taxon>Teleostei</taxon>
        <taxon>Neoteleostei</taxon>
        <taxon>Acanthomorphata</taxon>
        <taxon>Eupercaria</taxon>
        <taxon>Perciformes</taxon>
        <taxon>Notothenioidei</taxon>
        <taxon>Nototheniidae</taxon>
        <taxon>Dissostichus</taxon>
    </lineage>
</organism>
<dbReference type="PANTHER" id="PTHR31025">
    <property type="entry name" value="SI:CH211-196P9.1-RELATED"/>
    <property type="match status" value="1"/>
</dbReference>
<gene>
    <name evidence="2" type="ORF">F7725_021108</name>
</gene>
<feature type="region of interest" description="Disordered" evidence="1">
    <location>
        <begin position="238"/>
        <end position="283"/>
    </location>
</feature>
<keyword evidence="3" id="KW-1185">Reference proteome</keyword>
<evidence type="ECO:0000313" key="2">
    <source>
        <dbReference type="EMBL" id="KAF3848080.1"/>
    </source>
</evidence>
<comment type="caution">
    <text evidence="2">The sequence shown here is derived from an EMBL/GenBank/DDBJ whole genome shotgun (WGS) entry which is preliminary data.</text>
</comment>
<accession>A0A7J5YF83</accession>
<feature type="compositionally biased region" description="Basic and acidic residues" evidence="1">
    <location>
        <begin position="387"/>
        <end position="397"/>
    </location>
</feature>
<dbReference type="EMBL" id="JAAKFY010000013">
    <property type="protein sequence ID" value="KAF3848080.1"/>
    <property type="molecule type" value="Genomic_DNA"/>
</dbReference>
<evidence type="ECO:0000256" key="1">
    <source>
        <dbReference type="SAM" id="MobiDB-lite"/>
    </source>
</evidence>
<dbReference type="PANTHER" id="PTHR31025:SF22">
    <property type="entry name" value="IP13529P"/>
    <property type="match status" value="1"/>
</dbReference>